<dbReference type="EMBL" id="JAKILJ010000020">
    <property type="protein sequence ID" value="MCL1105669.1"/>
    <property type="molecule type" value="Genomic_DNA"/>
</dbReference>
<evidence type="ECO:0000313" key="3">
    <source>
        <dbReference type="Proteomes" id="UP001139408"/>
    </source>
</evidence>
<proteinExistence type="predicted"/>
<sequence length="105" mass="11755">MNIITPITALLALLLSMNAIAEESTSGKTTYVTYKCHIETPNGPNIAVFSWDPKLLIEKQGALLAEYVPTVTNERLIVKRIVECLTEDKVFKDALVRELDDARTY</sequence>
<dbReference type="AlphaFoldDB" id="A0A9X2CAU3"/>
<evidence type="ECO:0000313" key="2">
    <source>
        <dbReference type="EMBL" id="MCL1105669.1"/>
    </source>
</evidence>
<comment type="caution">
    <text evidence="2">The sequence shown here is derived from an EMBL/GenBank/DDBJ whole genome shotgun (WGS) entry which is preliminary data.</text>
</comment>
<organism evidence="2 3">
    <name type="scientific">Shewanella algicola</name>
    <dbReference type="NCBI Taxonomy" id="640633"/>
    <lineage>
        <taxon>Bacteria</taxon>
        <taxon>Pseudomonadati</taxon>
        <taxon>Pseudomonadota</taxon>
        <taxon>Gammaproteobacteria</taxon>
        <taxon>Alteromonadales</taxon>
        <taxon>Shewanellaceae</taxon>
        <taxon>Shewanella</taxon>
    </lineage>
</organism>
<dbReference type="InterPro" id="IPR049848">
    <property type="entry name" value="TapY2-like"/>
</dbReference>
<keyword evidence="3" id="KW-1185">Reference proteome</keyword>
<dbReference type="RefSeq" id="WP_188925123.1">
    <property type="nucleotide sequence ID" value="NZ_BMQI01000019.1"/>
</dbReference>
<feature type="signal peptide" evidence="1">
    <location>
        <begin position="1"/>
        <end position="21"/>
    </location>
</feature>
<accession>A0A9X2CAU3</accession>
<protein>
    <submittedName>
        <fullName evidence="2">TapY2 family type IVa secretion system protein</fullName>
    </submittedName>
</protein>
<reference evidence="2" key="1">
    <citation type="submission" date="2022-01" db="EMBL/GenBank/DDBJ databases">
        <title>Whole genome-based taxonomy of the Shewanellaceae.</title>
        <authorList>
            <person name="Martin-Rodriguez A.J."/>
        </authorList>
    </citation>
    <scope>NUCLEOTIDE SEQUENCE</scope>
    <source>
        <strain evidence="2">DSM 23803</strain>
    </source>
</reference>
<dbReference type="NCBIfam" id="NF038109">
    <property type="entry name" value="tapY2_fam"/>
    <property type="match status" value="1"/>
</dbReference>
<feature type="chain" id="PRO_5040853074" evidence="1">
    <location>
        <begin position="22"/>
        <end position="105"/>
    </location>
</feature>
<gene>
    <name evidence="2" type="ORF">L2749_10405</name>
</gene>
<keyword evidence="1" id="KW-0732">Signal</keyword>
<name>A0A9X2CAU3_9GAMM</name>
<evidence type="ECO:0000256" key="1">
    <source>
        <dbReference type="SAM" id="SignalP"/>
    </source>
</evidence>
<dbReference type="Proteomes" id="UP001139408">
    <property type="component" value="Unassembled WGS sequence"/>
</dbReference>